<keyword evidence="2" id="KW-1185">Reference proteome</keyword>
<protein>
    <submittedName>
        <fullName evidence="1">Uncharacterized protein</fullName>
    </submittedName>
</protein>
<gene>
    <name evidence="1" type="ORF">CCMP2556_LOCUS23279</name>
</gene>
<name>A0ABP0LY42_9DINO</name>
<reference evidence="1 2" key="1">
    <citation type="submission" date="2024-02" db="EMBL/GenBank/DDBJ databases">
        <authorList>
            <person name="Chen Y."/>
            <person name="Shah S."/>
            <person name="Dougan E. K."/>
            <person name="Thang M."/>
            <person name="Chan C."/>
        </authorList>
    </citation>
    <scope>NUCLEOTIDE SEQUENCE [LARGE SCALE GENOMIC DNA]</scope>
</reference>
<sequence>MAVKEEAVLPGPSGFGAVSRPEPKTMPGTRGSLPFGSSAKAPPQGVPHAEPTAESGSDISPLLLQTCKAKAASEAPLARAQSKVSGLWAKARPIAVKPRPLAVKSCPAPASAFAASPVRDLTSAECSSAEASSGKVAAPAMPAVPTAVDWNAVREAQLLGF</sequence>
<evidence type="ECO:0000313" key="1">
    <source>
        <dbReference type="EMBL" id="CAK9044161.1"/>
    </source>
</evidence>
<organism evidence="1 2">
    <name type="scientific">Durusdinium trenchii</name>
    <dbReference type="NCBI Taxonomy" id="1381693"/>
    <lineage>
        <taxon>Eukaryota</taxon>
        <taxon>Sar</taxon>
        <taxon>Alveolata</taxon>
        <taxon>Dinophyceae</taxon>
        <taxon>Suessiales</taxon>
        <taxon>Symbiodiniaceae</taxon>
        <taxon>Durusdinium</taxon>
    </lineage>
</organism>
<evidence type="ECO:0000313" key="2">
    <source>
        <dbReference type="Proteomes" id="UP001642484"/>
    </source>
</evidence>
<dbReference type="EMBL" id="CAXAMN010014736">
    <property type="protein sequence ID" value="CAK9044161.1"/>
    <property type="molecule type" value="Genomic_DNA"/>
</dbReference>
<comment type="caution">
    <text evidence="1">The sequence shown here is derived from an EMBL/GenBank/DDBJ whole genome shotgun (WGS) entry which is preliminary data.</text>
</comment>
<accession>A0ABP0LY42</accession>
<proteinExistence type="predicted"/>
<dbReference type="Proteomes" id="UP001642484">
    <property type="component" value="Unassembled WGS sequence"/>
</dbReference>